<dbReference type="OrthoDB" id="10017781at2759"/>
<dbReference type="InterPro" id="IPR011989">
    <property type="entry name" value="ARM-like"/>
</dbReference>
<accession>A0A267GYJ3</accession>
<evidence type="ECO:0000313" key="3">
    <source>
        <dbReference type="Proteomes" id="UP000215902"/>
    </source>
</evidence>
<dbReference type="EMBL" id="NIVC01000095">
    <property type="protein sequence ID" value="PAA91086.1"/>
    <property type="molecule type" value="Genomic_DNA"/>
</dbReference>
<evidence type="ECO:0000313" key="2">
    <source>
        <dbReference type="EMBL" id="PAA91086.1"/>
    </source>
</evidence>
<dbReference type="SUPFAM" id="SSF48371">
    <property type="entry name" value="ARM repeat"/>
    <property type="match status" value="1"/>
</dbReference>
<comment type="caution">
    <text evidence="2">The sequence shown here is derived from an EMBL/GenBank/DDBJ whole genome shotgun (WGS) entry which is preliminary data.</text>
</comment>
<protein>
    <recommendedName>
        <fullName evidence="4">HEAT repeat domain-containing protein</fullName>
    </recommendedName>
</protein>
<dbReference type="Proteomes" id="UP000215902">
    <property type="component" value="Unassembled WGS sequence"/>
</dbReference>
<dbReference type="AlphaFoldDB" id="A0A267GYJ3"/>
<sequence length="140" mass="16332">MKLKRAQRREPSPENVRPSELPVRQALSLASQTEDIEVVLDLTRHPSPEVRQRALREMCPCRVKTDLSAFWQRVLEMKDDPEARVRQQVAHTLCDGAPNHMEHEVVEVLREFNRDADATVRRMVHKALVSYDRTGRWNVL</sequence>
<proteinExistence type="predicted"/>
<gene>
    <name evidence="2" type="ORF">BOX15_Mlig007104g1</name>
</gene>
<evidence type="ECO:0000256" key="1">
    <source>
        <dbReference type="SAM" id="MobiDB-lite"/>
    </source>
</evidence>
<reference evidence="2 3" key="1">
    <citation type="submission" date="2017-06" db="EMBL/GenBank/DDBJ databases">
        <title>A platform for efficient transgenesis in Macrostomum lignano, a flatworm model organism for stem cell research.</title>
        <authorList>
            <person name="Berezikov E."/>
        </authorList>
    </citation>
    <scope>NUCLEOTIDE SEQUENCE [LARGE SCALE GENOMIC DNA]</scope>
    <source>
        <strain evidence="2">DV1</strain>
        <tissue evidence="2">Whole organism</tissue>
    </source>
</reference>
<dbReference type="InterPro" id="IPR016024">
    <property type="entry name" value="ARM-type_fold"/>
</dbReference>
<feature type="region of interest" description="Disordered" evidence="1">
    <location>
        <begin position="1"/>
        <end position="22"/>
    </location>
</feature>
<name>A0A267GYJ3_9PLAT</name>
<organism evidence="2 3">
    <name type="scientific">Macrostomum lignano</name>
    <dbReference type="NCBI Taxonomy" id="282301"/>
    <lineage>
        <taxon>Eukaryota</taxon>
        <taxon>Metazoa</taxon>
        <taxon>Spiralia</taxon>
        <taxon>Lophotrochozoa</taxon>
        <taxon>Platyhelminthes</taxon>
        <taxon>Rhabditophora</taxon>
        <taxon>Macrostomorpha</taxon>
        <taxon>Macrostomida</taxon>
        <taxon>Macrostomidae</taxon>
        <taxon>Macrostomum</taxon>
    </lineage>
</organism>
<keyword evidence="3" id="KW-1185">Reference proteome</keyword>
<evidence type="ECO:0008006" key="4">
    <source>
        <dbReference type="Google" id="ProtNLM"/>
    </source>
</evidence>
<dbReference type="Gene3D" id="1.25.10.10">
    <property type="entry name" value="Leucine-rich Repeat Variant"/>
    <property type="match status" value="1"/>
</dbReference>